<name>A0A252F4R3_9FIRM</name>
<dbReference type="Proteomes" id="UP000194903">
    <property type="component" value="Unassembled WGS sequence"/>
</dbReference>
<keyword evidence="2" id="KW-1185">Reference proteome</keyword>
<proteinExistence type="predicted"/>
<dbReference type="EMBL" id="NHOC01000005">
    <property type="protein sequence ID" value="OUM20774.1"/>
    <property type="molecule type" value="Genomic_DNA"/>
</dbReference>
<accession>A0A252F4R3</accession>
<reference evidence="1 2" key="1">
    <citation type="submission" date="2017-05" db="EMBL/GenBank/DDBJ databases">
        <title>Butyricicoccus porcorum sp. nov. a butyrate-producing bacterium from the swine intestinal tract.</title>
        <authorList>
            <person name="Trachsel J."/>
            <person name="Humphrey S."/>
            <person name="Allen H.K."/>
        </authorList>
    </citation>
    <scope>NUCLEOTIDE SEQUENCE [LARGE SCALE GENOMIC DNA]</scope>
    <source>
        <strain evidence="1">BB10</strain>
    </source>
</reference>
<protein>
    <submittedName>
        <fullName evidence="1">Uncharacterized protein</fullName>
    </submittedName>
</protein>
<evidence type="ECO:0000313" key="1">
    <source>
        <dbReference type="EMBL" id="OUM20774.1"/>
    </source>
</evidence>
<dbReference type="RefSeq" id="WP_087019683.1">
    <property type="nucleotide sequence ID" value="NZ_CP178353.1"/>
</dbReference>
<organism evidence="1 2">
    <name type="scientific">Butyricicoccus porcorum</name>
    <dbReference type="NCBI Taxonomy" id="1945634"/>
    <lineage>
        <taxon>Bacteria</taxon>
        <taxon>Bacillati</taxon>
        <taxon>Bacillota</taxon>
        <taxon>Clostridia</taxon>
        <taxon>Eubacteriales</taxon>
        <taxon>Butyricicoccaceae</taxon>
        <taxon>Butyricicoccus</taxon>
    </lineage>
</organism>
<evidence type="ECO:0000313" key="2">
    <source>
        <dbReference type="Proteomes" id="UP000194903"/>
    </source>
</evidence>
<sequence>MSNPTIASAAISALEHPISALDDRPALAADDLKAYFDADPQQLCEAHNTLVSALTAPEGASGVGFLASDTISANTVQDALENVHKQMTGLTLGSVPDGSINSDKLDSSLKNQLNKIDTLESAVTELQQAVNSLHPSGAQYPLMVLALSENCPSTLTDEMATAALGAHFESEVYDLGIQLAWLCRWKNSTLPSTTFRSKQTIDEIFADVNTLSEIEQLTPVRSLISLSAEISRAYRTAMDEAGL</sequence>
<dbReference type="AlphaFoldDB" id="A0A252F4R3"/>
<gene>
    <name evidence="1" type="ORF">CBW42_08085</name>
</gene>
<comment type="caution">
    <text evidence="1">The sequence shown here is derived from an EMBL/GenBank/DDBJ whole genome shotgun (WGS) entry which is preliminary data.</text>
</comment>